<sequence length="213" mass="23673">MELTTADVIVSQDGSGHFKTLKEAVAAAPNNSITRYVIYVKRGTYNEFVEIGKTKTSLTIVGDSLQETILTGNMNHDRCRNIQLVNSRLSSDGAVFYRCHIDAYQDTLYAHKYQQFYMECQITGTVDFICGDATAVFQNFQIEARRPLVGQSNVITAQSLNDTSEVTGFSFQRCNITASLDFTPVKATVKTFLGRITLLPSFSISPPPLFHGF</sequence>
<reference evidence="6 7" key="1">
    <citation type="journal article" date="2014" name="Genome Biol.">
        <title>Transcriptome and methylome profiling reveals relics of genome dominance in the mesopolyploid Brassica oleracea.</title>
        <authorList>
            <person name="Parkin I.A."/>
            <person name="Koh C."/>
            <person name="Tang H."/>
            <person name="Robinson S.J."/>
            <person name="Kagale S."/>
            <person name="Clarke W.E."/>
            <person name="Town C.D."/>
            <person name="Nixon J."/>
            <person name="Krishnakumar V."/>
            <person name="Bidwell S.L."/>
            <person name="Denoeud F."/>
            <person name="Belcram H."/>
            <person name="Links M.G."/>
            <person name="Just J."/>
            <person name="Clarke C."/>
            <person name="Bender T."/>
            <person name="Huebert T."/>
            <person name="Mason A.S."/>
            <person name="Pires J.C."/>
            <person name="Barker G."/>
            <person name="Moore J."/>
            <person name="Walley P.G."/>
            <person name="Manoli S."/>
            <person name="Batley J."/>
            <person name="Edwards D."/>
            <person name="Nelson M.N."/>
            <person name="Wang X."/>
            <person name="Paterson A.H."/>
            <person name="King G."/>
            <person name="Bancroft I."/>
            <person name="Chalhoub B."/>
            <person name="Sharpe A.G."/>
        </authorList>
    </citation>
    <scope>NUCLEOTIDE SEQUENCE</scope>
    <source>
        <strain evidence="6 7">cv. TO1000</strain>
    </source>
</reference>
<dbReference type="HOGENOM" id="CLU_1367898_0_0_1"/>
<keyword evidence="4" id="KW-0134">Cell wall</keyword>
<dbReference type="Gramene" id="Bo1g016520.1">
    <property type="protein sequence ID" value="Bo1g016520.1"/>
    <property type="gene ID" value="Bo1g016520"/>
</dbReference>
<dbReference type="InterPro" id="IPR011050">
    <property type="entry name" value="Pectin_lyase_fold/virulence"/>
</dbReference>
<dbReference type="PANTHER" id="PTHR31707">
    <property type="entry name" value="PECTINESTERASE"/>
    <property type="match status" value="1"/>
</dbReference>
<keyword evidence="7" id="KW-1185">Reference proteome</keyword>
<comment type="catalytic activity">
    <reaction evidence="4">
        <text>[(1-&gt;4)-alpha-D-galacturonosyl methyl ester](n) + n H2O = [(1-&gt;4)-alpha-D-galacturonosyl](n) + n methanol + n H(+)</text>
        <dbReference type="Rhea" id="RHEA:22380"/>
        <dbReference type="Rhea" id="RHEA-COMP:14570"/>
        <dbReference type="Rhea" id="RHEA-COMP:14573"/>
        <dbReference type="ChEBI" id="CHEBI:15377"/>
        <dbReference type="ChEBI" id="CHEBI:15378"/>
        <dbReference type="ChEBI" id="CHEBI:17790"/>
        <dbReference type="ChEBI" id="CHEBI:140522"/>
        <dbReference type="ChEBI" id="CHEBI:140523"/>
        <dbReference type="EC" id="3.1.1.11"/>
    </reaction>
</comment>
<evidence type="ECO:0000256" key="2">
    <source>
        <dbReference type="ARBA" id="ARBA00022801"/>
    </source>
</evidence>
<reference evidence="6" key="2">
    <citation type="submission" date="2015-03" db="UniProtKB">
        <authorList>
            <consortium name="EnsemblPlants"/>
        </authorList>
    </citation>
    <scope>IDENTIFICATION</scope>
</reference>
<evidence type="ECO:0000256" key="3">
    <source>
        <dbReference type="ARBA" id="ARBA00023085"/>
    </source>
</evidence>
<evidence type="ECO:0000259" key="5">
    <source>
        <dbReference type="Pfam" id="PF01095"/>
    </source>
</evidence>
<dbReference type="GO" id="GO:0030599">
    <property type="term" value="F:pectinesterase activity"/>
    <property type="evidence" value="ECO:0007669"/>
    <property type="project" value="UniProtKB-UniRule"/>
</dbReference>
<dbReference type="InterPro" id="IPR012334">
    <property type="entry name" value="Pectin_lyas_fold"/>
</dbReference>
<feature type="domain" description="Pectinesterase catalytic" evidence="5">
    <location>
        <begin position="81"/>
        <end position="195"/>
    </location>
</feature>
<evidence type="ECO:0000256" key="1">
    <source>
        <dbReference type="ARBA" id="ARBA00005184"/>
    </source>
</evidence>
<dbReference type="UniPathway" id="UPA00545">
    <property type="reaction ID" value="UER00823"/>
</dbReference>
<dbReference type="GO" id="GO:0042545">
    <property type="term" value="P:cell wall modification"/>
    <property type="evidence" value="ECO:0007669"/>
    <property type="project" value="UniProtKB-UniRule"/>
</dbReference>
<keyword evidence="4" id="KW-0964">Secreted</keyword>
<name>A0A0D3A3I0_BRAOL</name>
<organism evidence="6 7">
    <name type="scientific">Brassica oleracea var. oleracea</name>
    <dbReference type="NCBI Taxonomy" id="109376"/>
    <lineage>
        <taxon>Eukaryota</taxon>
        <taxon>Viridiplantae</taxon>
        <taxon>Streptophyta</taxon>
        <taxon>Embryophyta</taxon>
        <taxon>Tracheophyta</taxon>
        <taxon>Spermatophyta</taxon>
        <taxon>Magnoliopsida</taxon>
        <taxon>eudicotyledons</taxon>
        <taxon>Gunneridae</taxon>
        <taxon>Pentapetalae</taxon>
        <taxon>rosids</taxon>
        <taxon>malvids</taxon>
        <taxon>Brassicales</taxon>
        <taxon>Brassicaceae</taxon>
        <taxon>Brassiceae</taxon>
        <taxon>Brassica</taxon>
    </lineage>
</organism>
<dbReference type="OMA" id="YIECQIT"/>
<dbReference type="Gene3D" id="2.160.20.10">
    <property type="entry name" value="Single-stranded right-handed beta-helix, Pectin lyase-like"/>
    <property type="match status" value="2"/>
</dbReference>
<dbReference type="Proteomes" id="UP000032141">
    <property type="component" value="Chromosome C1"/>
</dbReference>
<dbReference type="PROSITE" id="PS00800">
    <property type="entry name" value="PECTINESTERASE_1"/>
    <property type="match status" value="1"/>
</dbReference>
<dbReference type="Pfam" id="PF01095">
    <property type="entry name" value="Pectinesterase"/>
    <property type="match status" value="2"/>
</dbReference>
<proteinExistence type="predicted"/>
<dbReference type="EnsemblPlants" id="Bo1g016520.1">
    <property type="protein sequence ID" value="Bo1g016520.1"/>
    <property type="gene ID" value="Bo1g016520"/>
</dbReference>
<comment type="pathway">
    <text evidence="1 4">Glycan metabolism; pectin degradation; 2-dehydro-3-deoxy-D-gluconate from pectin: step 1/5.</text>
</comment>
<evidence type="ECO:0000313" key="6">
    <source>
        <dbReference type="EnsemblPlants" id="Bo1g016520.1"/>
    </source>
</evidence>
<keyword evidence="2 4" id="KW-0378">Hydrolase</keyword>
<dbReference type="AlphaFoldDB" id="A0A0D3A3I0"/>
<dbReference type="InterPro" id="IPR000070">
    <property type="entry name" value="Pectinesterase_cat"/>
</dbReference>
<comment type="subcellular location">
    <subcellularLocation>
        <location evidence="4">Secreted</location>
        <location evidence="4">Cell wall</location>
    </subcellularLocation>
</comment>
<dbReference type="GO" id="GO:0045490">
    <property type="term" value="P:pectin catabolic process"/>
    <property type="evidence" value="ECO:0007669"/>
    <property type="project" value="UniProtKB-UniRule"/>
</dbReference>
<evidence type="ECO:0000256" key="4">
    <source>
        <dbReference type="RuleBase" id="RU000589"/>
    </source>
</evidence>
<dbReference type="STRING" id="109376.A0A0D3A3I0"/>
<protein>
    <recommendedName>
        <fullName evidence="4">Pectinesterase</fullName>
        <ecNumber evidence="4">3.1.1.11</ecNumber>
    </recommendedName>
</protein>
<comment type="function">
    <text evidence="4">Acts in the modification of cell walls via demethylesterification of cell wall pectin.</text>
</comment>
<feature type="domain" description="Pectinesterase catalytic" evidence="5">
    <location>
        <begin position="7"/>
        <end position="76"/>
    </location>
</feature>
<evidence type="ECO:0000313" key="7">
    <source>
        <dbReference type="Proteomes" id="UP000032141"/>
    </source>
</evidence>
<keyword evidence="4" id="KW-0961">Cell wall biogenesis/degradation</keyword>
<dbReference type="EC" id="3.1.1.11" evidence="4"/>
<dbReference type="eggNOG" id="ENOG502QUQ5">
    <property type="taxonomic scope" value="Eukaryota"/>
</dbReference>
<dbReference type="InterPro" id="IPR018040">
    <property type="entry name" value="Pectinesterase_Tyr_AS"/>
</dbReference>
<dbReference type="SUPFAM" id="SSF51126">
    <property type="entry name" value="Pectin lyase-like"/>
    <property type="match status" value="1"/>
</dbReference>
<accession>A0A0D3A3I0</accession>
<keyword evidence="3 4" id="KW-0063">Aspartyl esterase</keyword>